<dbReference type="Proteomes" id="UP000585474">
    <property type="component" value="Unassembled WGS sequence"/>
</dbReference>
<reference evidence="3" key="1">
    <citation type="submission" date="2019-07" db="EMBL/GenBank/DDBJ databases">
        <title>De Novo Assembly of kiwifruit Actinidia rufa.</title>
        <authorList>
            <person name="Sugita-Konishi S."/>
            <person name="Sato K."/>
            <person name="Mori E."/>
            <person name="Abe Y."/>
            <person name="Kisaki G."/>
            <person name="Hamano K."/>
            <person name="Suezawa K."/>
            <person name="Otani M."/>
            <person name="Fukuda T."/>
            <person name="Manabe T."/>
            <person name="Gomi K."/>
            <person name="Tabuchi M."/>
            <person name="Akimitsu K."/>
            <person name="Kataoka I."/>
        </authorList>
    </citation>
    <scope>NUCLEOTIDE SEQUENCE [LARGE SCALE GENOMIC DNA]</scope>
    <source>
        <strain evidence="3">cv. Fuchu</strain>
    </source>
</reference>
<accession>A0A7J0D8P4</accession>
<evidence type="ECO:0000256" key="1">
    <source>
        <dbReference type="SAM" id="MobiDB-lite"/>
    </source>
</evidence>
<feature type="compositionally biased region" description="Basic and acidic residues" evidence="1">
    <location>
        <begin position="239"/>
        <end position="258"/>
    </location>
</feature>
<organism evidence="2 3">
    <name type="scientific">Actinidia rufa</name>
    <dbReference type="NCBI Taxonomy" id="165716"/>
    <lineage>
        <taxon>Eukaryota</taxon>
        <taxon>Viridiplantae</taxon>
        <taxon>Streptophyta</taxon>
        <taxon>Embryophyta</taxon>
        <taxon>Tracheophyta</taxon>
        <taxon>Spermatophyta</taxon>
        <taxon>Magnoliopsida</taxon>
        <taxon>eudicotyledons</taxon>
        <taxon>Gunneridae</taxon>
        <taxon>Pentapetalae</taxon>
        <taxon>asterids</taxon>
        <taxon>Ericales</taxon>
        <taxon>Actinidiaceae</taxon>
        <taxon>Actinidia</taxon>
    </lineage>
</organism>
<dbReference type="EMBL" id="BJWL01000101">
    <property type="protein sequence ID" value="GFS29814.1"/>
    <property type="molecule type" value="Genomic_DNA"/>
</dbReference>
<name>A0A7J0D8P4_9ERIC</name>
<keyword evidence="3" id="KW-1185">Reference proteome</keyword>
<evidence type="ECO:0000313" key="2">
    <source>
        <dbReference type="EMBL" id="GFS29814.1"/>
    </source>
</evidence>
<gene>
    <name evidence="2" type="ORF">Acr_00g0008640</name>
</gene>
<dbReference type="AlphaFoldDB" id="A0A7J0D8P4"/>
<evidence type="ECO:0000313" key="3">
    <source>
        <dbReference type="Proteomes" id="UP000585474"/>
    </source>
</evidence>
<comment type="caution">
    <text evidence="2">The sequence shown here is derived from an EMBL/GenBank/DDBJ whole genome shotgun (WGS) entry which is preliminary data.</text>
</comment>
<sequence length="258" mass="27449">MSKMLFKQYGFVAKYMEAENSLEEKMVAVSAGTTPNLVLEPNSENPGGFAAYLAEKVTGSPLLNDLSNQIERIRILSSVCSICISFGDSASMNWCARGKDAGAGSILCLVSMVHRCSSLPNDVADLAAEGSEGSAEARDASYAVATKALNEVVAALAKRDKAFQDLAELQKVAELRPNIYQEGWIACFTELDIFADHPVWTKAASESAKEDDVIAIEVDPAGQGNGLREVLTTGTGRDGGGELEGRIEGADQNHTPEV</sequence>
<proteinExistence type="predicted"/>
<protein>
    <submittedName>
        <fullName evidence="2">Uncharacterized protein</fullName>
    </submittedName>
</protein>
<feature type="region of interest" description="Disordered" evidence="1">
    <location>
        <begin position="225"/>
        <end position="258"/>
    </location>
</feature>
<dbReference type="OrthoDB" id="407555at2759"/>